<comment type="subcellular location">
    <subcellularLocation>
        <location evidence="1">Cell membrane</location>
        <topology evidence="1">Peripheral membrane protein</topology>
    </subcellularLocation>
</comment>
<comment type="similarity">
    <text evidence="2">Belongs to the ABC transporter superfamily.</text>
</comment>
<evidence type="ECO:0000256" key="3">
    <source>
        <dbReference type="ARBA" id="ARBA00022448"/>
    </source>
</evidence>
<keyword evidence="6 9" id="KW-0067">ATP-binding</keyword>
<dbReference type="EMBL" id="JAAIIG010000005">
    <property type="protein sequence ID" value="NMM98394.1"/>
    <property type="molecule type" value="Genomic_DNA"/>
</dbReference>
<feature type="domain" description="ABC transporter" evidence="8">
    <location>
        <begin position="286"/>
        <end position="530"/>
    </location>
</feature>
<feature type="domain" description="ABC transporter" evidence="8">
    <location>
        <begin position="1"/>
        <end position="252"/>
    </location>
</feature>
<dbReference type="AlphaFoldDB" id="A0A7Y0EXX0"/>
<dbReference type="SMART" id="SM00382">
    <property type="entry name" value="AAA"/>
    <property type="match status" value="2"/>
</dbReference>
<protein>
    <submittedName>
        <fullName evidence="9">ABC transporter ATP-binding protein</fullName>
    </submittedName>
</protein>
<comment type="caution">
    <text evidence="9">The sequence shown here is derived from an EMBL/GenBank/DDBJ whole genome shotgun (WGS) entry which is preliminary data.</text>
</comment>
<organism evidence="9 10">
    <name type="scientific">Bifidobacterium olomucense</name>
    <dbReference type="NCBI Taxonomy" id="2675324"/>
    <lineage>
        <taxon>Bacteria</taxon>
        <taxon>Bacillati</taxon>
        <taxon>Actinomycetota</taxon>
        <taxon>Actinomycetes</taxon>
        <taxon>Bifidobacteriales</taxon>
        <taxon>Bifidobacteriaceae</taxon>
        <taxon>Bifidobacterium</taxon>
    </lineage>
</organism>
<evidence type="ECO:0000256" key="5">
    <source>
        <dbReference type="ARBA" id="ARBA00022741"/>
    </source>
</evidence>
<dbReference type="PANTHER" id="PTHR43297">
    <property type="entry name" value="OLIGOPEPTIDE TRANSPORT ATP-BINDING PROTEIN APPD"/>
    <property type="match status" value="1"/>
</dbReference>
<dbReference type="Gene3D" id="3.40.50.300">
    <property type="entry name" value="P-loop containing nucleotide triphosphate hydrolases"/>
    <property type="match status" value="2"/>
</dbReference>
<dbReference type="PROSITE" id="PS00211">
    <property type="entry name" value="ABC_TRANSPORTER_1"/>
    <property type="match status" value="2"/>
</dbReference>
<sequence length="549" mass="59551">MSLLDIANLQIDFPTDNGLVHAVRGVNLNVEAGERVAIVGESGSGKSVTARAILGLLGDDCRIRGRIMLDGRNMVEASAGDLAAARGGIVGMVFQEPLSSLNPVYTIGAQFRLGLTEHGLDDKKADELCLEYLRKVDIPDPETAVKKYPMEFSGGQIQRIMIAMALALHPKLIIADEPTTALDVTVQLEILDLLKRQCAESGAALLMISHNMAVVADIAQRVVVMRRGSVVEEASVEDLFTRPRDPYTKQLIASVPKLEVEDGDADSGGLTDVDGNDIDNDIVVQANHINVFYKGRRLGSRIHSVQDVSFEIHRGEILGLVGESGSGKSTIGRALIGLGGELEGELSLLGTSVVGASKREMRALRERVGFIFQDPGTSFNPRRTVGEGVAAPLRIHRPHMSDQEVNSKVRTMLEAVSLDPDYVDRYPHELSGGQRQRASIARSLMLDPELIIADEPTSALDVTIQAKVLELLKQLHAQLGFSCLFISHDLAVVDQMADRVIVLHHGKLEESGVTGQVLHHPQQPYTRKLISSVLAPNPENPQPFKSVFA</sequence>
<dbReference type="InterPro" id="IPR017871">
    <property type="entry name" value="ABC_transporter-like_CS"/>
</dbReference>
<dbReference type="Pfam" id="PF08352">
    <property type="entry name" value="oligo_HPY"/>
    <property type="match status" value="2"/>
</dbReference>
<evidence type="ECO:0000256" key="6">
    <source>
        <dbReference type="ARBA" id="ARBA00022840"/>
    </source>
</evidence>
<dbReference type="InterPro" id="IPR003593">
    <property type="entry name" value="AAA+_ATPase"/>
</dbReference>
<dbReference type="GO" id="GO:0015833">
    <property type="term" value="P:peptide transport"/>
    <property type="evidence" value="ECO:0007669"/>
    <property type="project" value="InterPro"/>
</dbReference>
<dbReference type="PANTHER" id="PTHR43297:SF2">
    <property type="entry name" value="DIPEPTIDE TRANSPORT ATP-BINDING PROTEIN DPPD"/>
    <property type="match status" value="1"/>
</dbReference>
<dbReference type="Proteomes" id="UP000543419">
    <property type="component" value="Unassembled WGS sequence"/>
</dbReference>
<evidence type="ECO:0000313" key="9">
    <source>
        <dbReference type="EMBL" id="NMM98394.1"/>
    </source>
</evidence>
<dbReference type="NCBIfam" id="NF008453">
    <property type="entry name" value="PRK11308.1"/>
    <property type="match status" value="2"/>
</dbReference>
<reference evidence="9 10" key="1">
    <citation type="submission" date="2020-02" db="EMBL/GenBank/DDBJ databases">
        <title>Characterization of phylogenetic diversity of novel bifidobacterial species isolated in Czech ZOOs.</title>
        <authorList>
            <person name="Lugli G.A."/>
            <person name="Vera N.B."/>
            <person name="Ventura M."/>
        </authorList>
    </citation>
    <scope>NUCLEOTIDE SEQUENCE [LARGE SCALE GENOMIC DNA]</scope>
    <source>
        <strain evidence="9 10">DSM 109959</strain>
    </source>
</reference>
<dbReference type="InterPro" id="IPR050388">
    <property type="entry name" value="ABC_Ni/Peptide_Import"/>
</dbReference>
<evidence type="ECO:0000259" key="8">
    <source>
        <dbReference type="PROSITE" id="PS50893"/>
    </source>
</evidence>
<proteinExistence type="inferred from homology"/>
<evidence type="ECO:0000256" key="1">
    <source>
        <dbReference type="ARBA" id="ARBA00004202"/>
    </source>
</evidence>
<dbReference type="InterPro" id="IPR013563">
    <property type="entry name" value="Oligopep_ABC_C"/>
</dbReference>
<gene>
    <name evidence="9" type="ORF">G1C97_1346</name>
</gene>
<evidence type="ECO:0000313" key="10">
    <source>
        <dbReference type="Proteomes" id="UP000543419"/>
    </source>
</evidence>
<name>A0A7Y0EXX0_9BIFI</name>
<dbReference type="GO" id="GO:0005886">
    <property type="term" value="C:plasma membrane"/>
    <property type="evidence" value="ECO:0007669"/>
    <property type="project" value="UniProtKB-SubCell"/>
</dbReference>
<dbReference type="CDD" id="cd03257">
    <property type="entry name" value="ABC_NikE_OppD_transporters"/>
    <property type="match status" value="2"/>
</dbReference>
<dbReference type="InterPro" id="IPR003439">
    <property type="entry name" value="ABC_transporter-like_ATP-bd"/>
</dbReference>
<dbReference type="GO" id="GO:0016887">
    <property type="term" value="F:ATP hydrolysis activity"/>
    <property type="evidence" value="ECO:0007669"/>
    <property type="project" value="InterPro"/>
</dbReference>
<keyword evidence="3" id="KW-0813">Transport</keyword>
<evidence type="ECO:0000256" key="7">
    <source>
        <dbReference type="ARBA" id="ARBA00023136"/>
    </source>
</evidence>
<evidence type="ECO:0000256" key="4">
    <source>
        <dbReference type="ARBA" id="ARBA00022475"/>
    </source>
</evidence>
<dbReference type="Pfam" id="PF00005">
    <property type="entry name" value="ABC_tran"/>
    <property type="match status" value="2"/>
</dbReference>
<keyword evidence="7" id="KW-0472">Membrane</keyword>
<dbReference type="GO" id="GO:0005524">
    <property type="term" value="F:ATP binding"/>
    <property type="evidence" value="ECO:0007669"/>
    <property type="project" value="UniProtKB-KW"/>
</dbReference>
<dbReference type="RefSeq" id="WP_169241119.1">
    <property type="nucleotide sequence ID" value="NZ_JAAIIG010000005.1"/>
</dbReference>
<dbReference type="SUPFAM" id="SSF52540">
    <property type="entry name" value="P-loop containing nucleoside triphosphate hydrolases"/>
    <property type="match status" value="2"/>
</dbReference>
<dbReference type="InterPro" id="IPR027417">
    <property type="entry name" value="P-loop_NTPase"/>
</dbReference>
<accession>A0A7Y0EXX0</accession>
<dbReference type="PROSITE" id="PS50893">
    <property type="entry name" value="ABC_TRANSPORTER_2"/>
    <property type="match status" value="2"/>
</dbReference>
<dbReference type="NCBIfam" id="NF007739">
    <property type="entry name" value="PRK10419.1"/>
    <property type="match status" value="2"/>
</dbReference>
<keyword evidence="5" id="KW-0547">Nucleotide-binding</keyword>
<evidence type="ECO:0000256" key="2">
    <source>
        <dbReference type="ARBA" id="ARBA00005417"/>
    </source>
</evidence>
<dbReference type="FunFam" id="3.40.50.300:FF:000016">
    <property type="entry name" value="Oligopeptide ABC transporter ATP-binding component"/>
    <property type="match status" value="1"/>
</dbReference>
<keyword evidence="4" id="KW-1003">Cell membrane</keyword>
<keyword evidence="10" id="KW-1185">Reference proteome</keyword>